<dbReference type="EMBL" id="KL584825">
    <property type="protein sequence ID" value="KEQ66673.1"/>
    <property type="molecule type" value="Genomic_DNA"/>
</dbReference>
<dbReference type="AlphaFoldDB" id="A0A074W1M7"/>
<dbReference type="HOGENOM" id="CLU_1069510_0_0_1"/>
<protein>
    <submittedName>
        <fullName evidence="2">Uncharacterized protein</fullName>
    </submittedName>
</protein>
<organism evidence="2 3">
    <name type="scientific">Aureobasidium melanogenum (strain CBS 110374)</name>
    <name type="common">Aureobasidium pullulans var. melanogenum</name>
    <dbReference type="NCBI Taxonomy" id="1043003"/>
    <lineage>
        <taxon>Eukaryota</taxon>
        <taxon>Fungi</taxon>
        <taxon>Dikarya</taxon>
        <taxon>Ascomycota</taxon>
        <taxon>Pezizomycotina</taxon>
        <taxon>Dothideomycetes</taxon>
        <taxon>Dothideomycetidae</taxon>
        <taxon>Dothideales</taxon>
        <taxon>Saccotheciaceae</taxon>
        <taxon>Aureobasidium</taxon>
    </lineage>
</organism>
<evidence type="ECO:0000313" key="2">
    <source>
        <dbReference type="EMBL" id="KEQ66673.1"/>
    </source>
</evidence>
<dbReference type="RefSeq" id="XP_040883696.1">
    <property type="nucleotide sequence ID" value="XM_041020032.1"/>
</dbReference>
<feature type="compositionally biased region" description="Basic and acidic residues" evidence="1">
    <location>
        <begin position="262"/>
        <end position="272"/>
    </location>
</feature>
<proteinExistence type="predicted"/>
<evidence type="ECO:0000313" key="3">
    <source>
        <dbReference type="Proteomes" id="UP000030672"/>
    </source>
</evidence>
<name>A0A074W1M7_AURM1</name>
<dbReference type="GeneID" id="63913405"/>
<gene>
    <name evidence="2" type="ORF">M437DRAFT_39550</name>
</gene>
<feature type="region of interest" description="Disordered" evidence="1">
    <location>
        <begin position="247"/>
        <end position="272"/>
    </location>
</feature>
<accession>A0A074W1M7</accession>
<sequence>MTSTLSCPMPQSYSLMGLPRELRDMVYANVFSFTSSTSKSTTRQHKLDCSAELPTIIHLSTISFDWLSLMRTNGLVADEMRQIYRLPSYHTTTADQTWSAQLILNNDEYTLAWTSLPCPSSCVRHLLIDFKINLTLSMFGHWDNDSKNKPGKIFKALLELLNQVARHGPNITVSDTLRQPIIFETISLNISFVDEEKPYFMSSGPESVYILAYGKRRIYSRLIEDVITACGNHVLEEKVRHISIQGPKSLGSQKTDITIAHTENRDKVSDQK</sequence>
<reference evidence="2 3" key="1">
    <citation type="journal article" date="2014" name="BMC Genomics">
        <title>Genome sequencing of four Aureobasidium pullulans varieties: biotechnological potential, stress tolerance, and description of new species.</title>
        <authorList>
            <person name="Gostin Ar C."/>
            <person name="Ohm R.A."/>
            <person name="Kogej T."/>
            <person name="Sonjak S."/>
            <person name="Turk M."/>
            <person name="Zajc J."/>
            <person name="Zalar P."/>
            <person name="Grube M."/>
            <person name="Sun H."/>
            <person name="Han J."/>
            <person name="Sharma A."/>
            <person name="Chiniquy J."/>
            <person name="Ngan C.Y."/>
            <person name="Lipzen A."/>
            <person name="Barry K."/>
            <person name="Grigoriev I.V."/>
            <person name="Gunde-Cimerman N."/>
        </authorList>
    </citation>
    <scope>NUCLEOTIDE SEQUENCE [LARGE SCALE GENOMIC DNA]</scope>
    <source>
        <strain evidence="2 3">CBS 110374</strain>
    </source>
</reference>
<keyword evidence="3" id="KW-1185">Reference proteome</keyword>
<evidence type="ECO:0000256" key="1">
    <source>
        <dbReference type="SAM" id="MobiDB-lite"/>
    </source>
</evidence>
<dbReference type="Proteomes" id="UP000030672">
    <property type="component" value="Unassembled WGS sequence"/>
</dbReference>